<name>A0AAV7XRI0_9NEOP</name>
<keyword evidence="1" id="KW-1133">Transmembrane helix</keyword>
<dbReference type="AlphaFoldDB" id="A0AAV7XRI0"/>
<dbReference type="EMBL" id="JAPTSV010000004">
    <property type="protein sequence ID" value="KAJ1528902.1"/>
    <property type="molecule type" value="Genomic_DNA"/>
</dbReference>
<comment type="caution">
    <text evidence="2">The sequence shown here is derived from an EMBL/GenBank/DDBJ whole genome shotgun (WGS) entry which is preliminary data.</text>
</comment>
<feature type="transmembrane region" description="Helical" evidence="1">
    <location>
        <begin position="197"/>
        <end position="216"/>
    </location>
</feature>
<keyword evidence="3" id="KW-1185">Reference proteome</keyword>
<keyword evidence="1" id="KW-0472">Membrane</keyword>
<sequence>MVRSSVVRFSTLDFAGLGNGKQGHLTTPTALETLLPVLESHVEKTLAEYQDYGGGGPFVPRPSKIYAVDANSTAKLPALGDAPATGIIHLPPNAVVRIDDAMLYAGSSHHVTVAASNNVLLPNLPAIKVPDFNRLRKASNATWMKIRELLGSANGSTLALQGLSTSRLEALINEVQPGQRQLADLAHHIIAPDRMQWYHYVLTAVAILAGLTIIACCRLYELVPPIGAACVAMVTFIFGRRRQTNQPRPPEAEPLRHQTAVVPRLAYVPDF</sequence>
<evidence type="ECO:0000256" key="1">
    <source>
        <dbReference type="SAM" id="Phobius"/>
    </source>
</evidence>
<keyword evidence="1" id="KW-0812">Transmembrane</keyword>
<reference evidence="2" key="1">
    <citation type="submission" date="2022-12" db="EMBL/GenBank/DDBJ databases">
        <title>Chromosome-level genome assembly of the bean flower thrips Megalurothrips usitatus.</title>
        <authorList>
            <person name="Ma L."/>
            <person name="Liu Q."/>
            <person name="Li H."/>
            <person name="Cai W."/>
        </authorList>
    </citation>
    <scope>NUCLEOTIDE SEQUENCE</scope>
    <source>
        <strain evidence="2">Cailab_2022a</strain>
    </source>
</reference>
<feature type="transmembrane region" description="Helical" evidence="1">
    <location>
        <begin position="222"/>
        <end position="239"/>
    </location>
</feature>
<evidence type="ECO:0000313" key="3">
    <source>
        <dbReference type="Proteomes" id="UP001075354"/>
    </source>
</evidence>
<protein>
    <submittedName>
        <fullName evidence="2">Uncharacterized protein</fullName>
    </submittedName>
</protein>
<proteinExistence type="predicted"/>
<gene>
    <name evidence="2" type="ORF">ONE63_007271</name>
</gene>
<organism evidence="2 3">
    <name type="scientific">Megalurothrips usitatus</name>
    <name type="common">bean blossom thrips</name>
    <dbReference type="NCBI Taxonomy" id="439358"/>
    <lineage>
        <taxon>Eukaryota</taxon>
        <taxon>Metazoa</taxon>
        <taxon>Ecdysozoa</taxon>
        <taxon>Arthropoda</taxon>
        <taxon>Hexapoda</taxon>
        <taxon>Insecta</taxon>
        <taxon>Pterygota</taxon>
        <taxon>Neoptera</taxon>
        <taxon>Paraneoptera</taxon>
        <taxon>Thysanoptera</taxon>
        <taxon>Terebrantia</taxon>
        <taxon>Thripoidea</taxon>
        <taxon>Thripidae</taxon>
        <taxon>Megalurothrips</taxon>
    </lineage>
</organism>
<accession>A0AAV7XRI0</accession>
<evidence type="ECO:0000313" key="2">
    <source>
        <dbReference type="EMBL" id="KAJ1528902.1"/>
    </source>
</evidence>
<dbReference type="Proteomes" id="UP001075354">
    <property type="component" value="Chromosome 4"/>
</dbReference>